<evidence type="ECO:0000313" key="3">
    <source>
        <dbReference type="Proteomes" id="UP000762676"/>
    </source>
</evidence>
<dbReference type="PANTHER" id="PTHR37984:SF15">
    <property type="entry name" value="INTEGRASE CATALYTIC DOMAIN-CONTAINING PROTEIN"/>
    <property type="match status" value="1"/>
</dbReference>
<protein>
    <submittedName>
        <fullName evidence="2">Pol polyprotein</fullName>
    </submittedName>
</protein>
<feature type="domain" description="Integrase catalytic" evidence="1">
    <location>
        <begin position="1"/>
        <end position="118"/>
    </location>
</feature>
<dbReference type="InterPro" id="IPR012337">
    <property type="entry name" value="RNaseH-like_sf"/>
</dbReference>
<dbReference type="GO" id="GO:0015074">
    <property type="term" value="P:DNA integration"/>
    <property type="evidence" value="ECO:0007669"/>
    <property type="project" value="InterPro"/>
</dbReference>
<comment type="caution">
    <text evidence="2">The sequence shown here is derived from an EMBL/GenBank/DDBJ whole genome shotgun (WGS) entry which is preliminary data.</text>
</comment>
<organism evidence="2 3">
    <name type="scientific">Elysia marginata</name>
    <dbReference type="NCBI Taxonomy" id="1093978"/>
    <lineage>
        <taxon>Eukaryota</taxon>
        <taxon>Metazoa</taxon>
        <taxon>Spiralia</taxon>
        <taxon>Lophotrochozoa</taxon>
        <taxon>Mollusca</taxon>
        <taxon>Gastropoda</taxon>
        <taxon>Heterobranchia</taxon>
        <taxon>Euthyneura</taxon>
        <taxon>Panpulmonata</taxon>
        <taxon>Sacoglossa</taxon>
        <taxon>Placobranchoidea</taxon>
        <taxon>Plakobranchidae</taxon>
        <taxon>Elysia</taxon>
    </lineage>
</organism>
<keyword evidence="3" id="KW-1185">Reference proteome</keyword>
<dbReference type="InterPro" id="IPR050951">
    <property type="entry name" value="Retrovirus_Pol_polyprotein"/>
</dbReference>
<dbReference type="Proteomes" id="UP000762676">
    <property type="component" value="Unassembled WGS sequence"/>
</dbReference>
<reference evidence="2 3" key="1">
    <citation type="journal article" date="2021" name="Elife">
        <title>Chloroplast acquisition without the gene transfer in kleptoplastic sea slugs, Plakobranchus ocellatus.</title>
        <authorList>
            <person name="Maeda T."/>
            <person name="Takahashi S."/>
            <person name="Yoshida T."/>
            <person name="Shimamura S."/>
            <person name="Takaki Y."/>
            <person name="Nagai Y."/>
            <person name="Toyoda A."/>
            <person name="Suzuki Y."/>
            <person name="Arimoto A."/>
            <person name="Ishii H."/>
            <person name="Satoh N."/>
            <person name="Nishiyama T."/>
            <person name="Hasebe M."/>
            <person name="Maruyama T."/>
            <person name="Minagawa J."/>
            <person name="Obokata J."/>
            <person name="Shigenobu S."/>
        </authorList>
    </citation>
    <scope>NUCLEOTIDE SEQUENCE [LARGE SCALE GENOMIC DNA]</scope>
</reference>
<gene>
    <name evidence="2" type="ORF">ElyMa_002701200</name>
</gene>
<dbReference type="PROSITE" id="PS50994">
    <property type="entry name" value="INTEGRASE"/>
    <property type="match status" value="1"/>
</dbReference>
<proteinExistence type="predicted"/>
<dbReference type="EMBL" id="BMAT01005554">
    <property type="protein sequence ID" value="GFR95724.1"/>
    <property type="molecule type" value="Genomic_DNA"/>
</dbReference>
<evidence type="ECO:0000259" key="1">
    <source>
        <dbReference type="PROSITE" id="PS50994"/>
    </source>
</evidence>
<evidence type="ECO:0000313" key="2">
    <source>
        <dbReference type="EMBL" id="GFR95724.1"/>
    </source>
</evidence>
<dbReference type="GO" id="GO:0003676">
    <property type="term" value="F:nucleic acid binding"/>
    <property type="evidence" value="ECO:0007669"/>
    <property type="project" value="InterPro"/>
</dbReference>
<dbReference type="SUPFAM" id="SSF53098">
    <property type="entry name" value="Ribonuclease H-like"/>
    <property type="match status" value="1"/>
</dbReference>
<name>A0AAV4HDP4_9GAST</name>
<dbReference type="InterPro" id="IPR036397">
    <property type="entry name" value="RNaseH_sf"/>
</dbReference>
<accession>A0AAV4HDP4</accession>
<dbReference type="AlphaFoldDB" id="A0AAV4HDP4"/>
<dbReference type="InterPro" id="IPR001584">
    <property type="entry name" value="Integrase_cat-core"/>
</dbReference>
<sequence length="243" mass="27456">MGGSDTSTDVADALFDNFTRVGFPQEIQSDRGQQFMSTLLKEFNAMSNIKHYFSTPYHPQTNGIVERFHSTIKNKLKKVCEQCPSDWHKYLAATLFAYRQQVHSSTGFSPFFLLYGRAPRGPMAILHDLYTNKDLSADTAVQYHYVIDLHNKIRNSCRMAQESACQVSSDAIERHEPKAKRKKFEPDEKIFTTFSSSITPQLGYKPTPPHPQKKQRFGTLNSHVKKDKVTSAAGGLTTCIVNG</sequence>
<dbReference type="Gene3D" id="3.30.420.10">
    <property type="entry name" value="Ribonuclease H-like superfamily/Ribonuclease H"/>
    <property type="match status" value="1"/>
</dbReference>
<dbReference type="PANTHER" id="PTHR37984">
    <property type="entry name" value="PROTEIN CBG26694"/>
    <property type="match status" value="1"/>
</dbReference>